<gene>
    <name evidence="3" type="ORF">F9802_19060</name>
</gene>
<accession>A0A6I1FKB7</accession>
<evidence type="ECO:0000313" key="3">
    <source>
        <dbReference type="EMBL" id="KAB7704075.1"/>
    </source>
</evidence>
<feature type="transmembrane region" description="Helical" evidence="1">
    <location>
        <begin position="109"/>
        <end position="128"/>
    </location>
</feature>
<keyword evidence="1" id="KW-0472">Membrane</keyword>
<dbReference type="AlphaFoldDB" id="A0A6I1FKB7"/>
<feature type="transmembrane region" description="Helical" evidence="1">
    <location>
        <begin position="262"/>
        <end position="280"/>
    </location>
</feature>
<feature type="domain" description="Nucleoside transporter/FeoB GTPase Gate" evidence="2">
    <location>
        <begin position="155"/>
        <end position="254"/>
    </location>
</feature>
<protein>
    <submittedName>
        <fullName evidence="3">YjiH family protein</fullName>
    </submittedName>
</protein>
<keyword evidence="1" id="KW-0812">Transmembrane</keyword>
<keyword evidence="4" id="KW-1185">Reference proteome</keyword>
<dbReference type="InterPro" id="IPR011642">
    <property type="entry name" value="Gate_dom"/>
</dbReference>
<evidence type="ECO:0000259" key="2">
    <source>
        <dbReference type="Pfam" id="PF07670"/>
    </source>
</evidence>
<feature type="transmembrane region" description="Helical" evidence="1">
    <location>
        <begin position="450"/>
        <end position="475"/>
    </location>
</feature>
<sequence>MVRTEMPDRDDPSYVDYITLTKEQYKIGLLKSIFFTAIAVLVFFVPLSINGKNDILFGYIYNYFVNLFGNFGLWIVMLLMIGNTLGSFYGKYVAGKDSFFHDYYGHDSVLHPFLYLLGTFYTVIYTLHVNVAQFTGPEWIVGSGTGGTVIPSIVLGVLWIIIVGAFFMPFLLNYGGIDFVGSILEPIMRPVFKVPGKSAIDAIASFVTSSSMAVIITSKLYRMNVYTKREAATIATSFSAVSVGFALLVINTAGLGDHFLKTYFSALLITFIISIIMVRIPPLSKKPNVYSSGKVQTDEERAGEAKFERGIVKRGLDRAAKRAYTAESIFKEIFLSLKDGFFVIPKVLTLLAAAGISGLIVAEYTPFFQWIGQVFVPLLQILGVPSAQEIAPSIPVGFAEMFLPVLLIADQVDMIEIGARYFITVMSMVQIIFLSETIVVMMATRMPVKFWELIVCFMQRTLIAMPIVALFMHLLF</sequence>
<feature type="transmembrane region" description="Helical" evidence="1">
    <location>
        <begin position="29"/>
        <end position="49"/>
    </location>
</feature>
<reference evidence="3 4" key="1">
    <citation type="submission" date="2019-10" db="EMBL/GenBank/DDBJ databases">
        <title>Bacillus aerolatum sp. nov., isolated from bioaerosol of sport playgrounds.</title>
        <authorList>
            <person name="Chen P."/>
            <person name="Zhang G."/>
        </authorList>
    </citation>
    <scope>NUCLEOTIDE SEQUENCE [LARGE SCALE GENOMIC DNA]</scope>
    <source>
        <strain evidence="3 4">CX253</strain>
    </source>
</reference>
<comment type="caution">
    <text evidence="3">The sequence shown here is derived from an EMBL/GenBank/DDBJ whole genome shotgun (WGS) entry which is preliminary data.</text>
</comment>
<evidence type="ECO:0000313" key="4">
    <source>
        <dbReference type="Proteomes" id="UP000429595"/>
    </source>
</evidence>
<feature type="transmembrane region" description="Helical" evidence="1">
    <location>
        <begin position="421"/>
        <end position="444"/>
    </location>
</feature>
<feature type="transmembrane region" description="Helical" evidence="1">
    <location>
        <begin position="149"/>
        <end position="172"/>
    </location>
</feature>
<dbReference type="Pfam" id="PF07670">
    <property type="entry name" value="Gate"/>
    <property type="match status" value="1"/>
</dbReference>
<feature type="transmembrane region" description="Helical" evidence="1">
    <location>
        <begin position="230"/>
        <end position="250"/>
    </location>
</feature>
<dbReference type="EMBL" id="WEIO01000020">
    <property type="protein sequence ID" value="KAB7704075.1"/>
    <property type="molecule type" value="Genomic_DNA"/>
</dbReference>
<feature type="transmembrane region" description="Helical" evidence="1">
    <location>
        <begin position="61"/>
        <end position="89"/>
    </location>
</feature>
<feature type="transmembrane region" description="Helical" evidence="1">
    <location>
        <begin position="347"/>
        <end position="370"/>
    </location>
</feature>
<name>A0A6I1FKB7_9BACI</name>
<organism evidence="3 4">
    <name type="scientific">Bacillus aerolatus</name>
    <dbReference type="NCBI Taxonomy" id="2653354"/>
    <lineage>
        <taxon>Bacteria</taxon>
        <taxon>Bacillati</taxon>
        <taxon>Bacillota</taxon>
        <taxon>Bacilli</taxon>
        <taxon>Bacillales</taxon>
        <taxon>Bacillaceae</taxon>
        <taxon>Bacillus</taxon>
    </lineage>
</organism>
<proteinExistence type="predicted"/>
<feature type="transmembrane region" description="Helical" evidence="1">
    <location>
        <begin position="390"/>
        <end position="409"/>
    </location>
</feature>
<keyword evidence="1" id="KW-1133">Transmembrane helix</keyword>
<evidence type="ECO:0000256" key="1">
    <source>
        <dbReference type="SAM" id="Phobius"/>
    </source>
</evidence>
<dbReference type="Proteomes" id="UP000429595">
    <property type="component" value="Unassembled WGS sequence"/>
</dbReference>